<evidence type="ECO:0000256" key="4">
    <source>
        <dbReference type="ARBA" id="ARBA00022737"/>
    </source>
</evidence>
<keyword evidence="3 9" id="KW-0690">Ribosome biogenesis</keyword>
<dbReference type="SMART" id="SM00382">
    <property type="entry name" value="AAA"/>
    <property type="match status" value="2"/>
</dbReference>
<feature type="binding site" evidence="9">
    <location>
        <begin position="90"/>
        <end position="94"/>
    </location>
    <ligand>
        <name>GTP</name>
        <dbReference type="ChEBI" id="CHEBI:37565"/>
        <label>1</label>
    </ligand>
</feature>
<dbReference type="PANTHER" id="PTHR43834:SF6">
    <property type="entry name" value="GTPASE DER"/>
    <property type="match status" value="1"/>
</dbReference>
<dbReference type="FunFam" id="3.40.50.300:FF:000040">
    <property type="entry name" value="GTPase Der"/>
    <property type="match status" value="1"/>
</dbReference>
<dbReference type="InterPro" id="IPR006073">
    <property type="entry name" value="GTP-bd"/>
</dbReference>
<dbReference type="CDD" id="cd01894">
    <property type="entry name" value="EngA1"/>
    <property type="match status" value="1"/>
</dbReference>
<dbReference type="CDD" id="cd01895">
    <property type="entry name" value="EngA2"/>
    <property type="match status" value="1"/>
</dbReference>
<dbReference type="Gene3D" id="3.40.50.300">
    <property type="entry name" value="P-loop containing nucleotide triphosphate hydrolases"/>
    <property type="match status" value="2"/>
</dbReference>
<dbReference type="FunFam" id="3.30.300.20:FF:000004">
    <property type="entry name" value="GTPase Der"/>
    <property type="match status" value="1"/>
</dbReference>
<dbReference type="InterPro" id="IPR016484">
    <property type="entry name" value="GTPase_Der"/>
</dbReference>
<evidence type="ECO:0000256" key="11">
    <source>
        <dbReference type="RuleBase" id="RU004481"/>
    </source>
</evidence>
<dbReference type="PRINTS" id="PR00326">
    <property type="entry name" value="GTP1OBG"/>
</dbReference>
<feature type="binding site" evidence="9">
    <location>
        <begin position="330"/>
        <end position="333"/>
    </location>
    <ligand>
        <name>GTP</name>
        <dbReference type="ChEBI" id="CHEBI:37565"/>
        <label>2</label>
    </ligand>
</feature>
<dbReference type="NCBIfam" id="TIGR03594">
    <property type="entry name" value="GTPase_EngA"/>
    <property type="match status" value="1"/>
</dbReference>
<dbReference type="PROSITE" id="PS51712">
    <property type="entry name" value="G_ENGA"/>
    <property type="match status" value="2"/>
</dbReference>
<dbReference type="InterPro" id="IPR031166">
    <property type="entry name" value="G_ENGA"/>
</dbReference>
<evidence type="ECO:0000256" key="3">
    <source>
        <dbReference type="ARBA" id="ARBA00022517"/>
    </source>
</evidence>
<sequence length="474" mass="51856">MSGPAAAPDRRGLLVSEHDFHIGVDLDAPPPDAPPAPVVAVVGRPNVGKSTLVNRILGRREAVVEDVPGVTRDRVAYDATWSGRRFTVVDTGGWLPDARGLAASIAEQARLAVDLADVVMFVVDATVGATDVDEAVVEILRRSGKPVVLVANKVDGVSAEADAALLWNLGIGEPHPVSALHGRGSGDLLDAVLEALPAEAPPETFAEEGGPRRIALVGRPNVGKSSLLNQLAGETRAVVDAVAGTTRDPIDEEITLGGQVWRFIDTAGIRRRHRENQGADFYATLRTQSALERAEVAVVLVDASESLAEQDLRIISMVVDSGRALVIAYNKWDLLDEERRHYLEREIERQLHHVRWAPRVNVSARTGRHMEKFVPALETALAGWDQRVPTSKLNQFFADLVNSHPHPIRGGKQPRVLFATQAGVRPPRFVLFTTGFLEEGYRRFIERRLREEFGFAGAPLDVTMKIREKRARKK</sequence>
<comment type="subunit">
    <text evidence="9">Associates with the 50S ribosomal subunit.</text>
</comment>
<keyword evidence="4 11" id="KW-0677">Repeat</keyword>
<organism evidence="13 14">
    <name type="scientific">Actinomadura rubteroloni</name>
    <dbReference type="NCBI Taxonomy" id="1926885"/>
    <lineage>
        <taxon>Bacteria</taxon>
        <taxon>Bacillati</taxon>
        <taxon>Actinomycetota</taxon>
        <taxon>Actinomycetes</taxon>
        <taxon>Streptosporangiales</taxon>
        <taxon>Thermomonosporaceae</taxon>
        <taxon>Actinomadura</taxon>
    </lineage>
</organism>
<dbReference type="GO" id="GO:0005525">
    <property type="term" value="F:GTP binding"/>
    <property type="evidence" value="ECO:0007669"/>
    <property type="project" value="UniProtKB-UniRule"/>
</dbReference>
<comment type="caution">
    <text evidence="13">The sequence shown here is derived from an EMBL/GenBank/DDBJ whole genome shotgun (WGS) entry which is preliminary data.</text>
</comment>
<dbReference type="InterPro" id="IPR027417">
    <property type="entry name" value="P-loop_NTPase"/>
</dbReference>
<dbReference type="InterPro" id="IPR003593">
    <property type="entry name" value="AAA+_ATPase"/>
</dbReference>
<evidence type="ECO:0000256" key="6">
    <source>
        <dbReference type="ARBA" id="ARBA00023134"/>
    </source>
</evidence>
<keyword evidence="5 9" id="KW-0547">Nucleotide-binding</keyword>
<dbReference type="Pfam" id="PF01926">
    <property type="entry name" value="MMR_HSR1"/>
    <property type="match status" value="2"/>
</dbReference>
<feature type="domain" description="EngA-type G" evidence="12">
    <location>
        <begin position="212"/>
        <end position="385"/>
    </location>
</feature>
<dbReference type="FunFam" id="3.40.50.300:FF:000057">
    <property type="entry name" value="GTPase Der"/>
    <property type="match status" value="1"/>
</dbReference>
<evidence type="ECO:0000256" key="2">
    <source>
        <dbReference type="ARBA" id="ARBA00020953"/>
    </source>
</evidence>
<evidence type="ECO:0000256" key="5">
    <source>
        <dbReference type="ARBA" id="ARBA00022741"/>
    </source>
</evidence>
<keyword evidence="6 9" id="KW-0342">GTP-binding</keyword>
<gene>
    <name evidence="9 13" type="primary">der</name>
    <name evidence="13" type="ORF">BTM25_25110</name>
</gene>
<dbReference type="SUPFAM" id="SSF52540">
    <property type="entry name" value="P-loop containing nucleoside triphosphate hydrolases"/>
    <property type="match status" value="2"/>
</dbReference>
<evidence type="ECO:0000259" key="12">
    <source>
        <dbReference type="PROSITE" id="PS51712"/>
    </source>
</evidence>
<reference evidence="13 14" key="1">
    <citation type="journal article" date="2017" name="Chemistry">
        <title>Isolation, Biosynthesis and Chemical Modifications of Rubterolones A-F: Rare Tropolone Alkaloids from Actinomadura sp. 5-2.</title>
        <authorList>
            <person name="Guo H."/>
            <person name="Benndorf R."/>
            <person name="Leichnitz D."/>
            <person name="Klassen J.L."/>
            <person name="Vollmers J."/>
            <person name="Gorls H."/>
            <person name="Steinacker M."/>
            <person name="Weigel C."/>
            <person name="Dahse H.M."/>
            <person name="Kaster A.K."/>
            <person name="de Beer Z.W."/>
            <person name="Poulsen M."/>
            <person name="Beemelmanns C."/>
        </authorList>
    </citation>
    <scope>NUCLEOTIDE SEQUENCE [LARGE SCALE GENOMIC DNA]</scope>
    <source>
        <strain evidence="13 14">5-2</strain>
    </source>
</reference>
<dbReference type="Proteomes" id="UP000242367">
    <property type="component" value="Unassembled WGS sequence"/>
</dbReference>
<name>A0A2P4UFS1_9ACTN</name>
<evidence type="ECO:0000256" key="7">
    <source>
        <dbReference type="ARBA" id="ARBA00032345"/>
    </source>
</evidence>
<dbReference type="HAMAP" id="MF_00195">
    <property type="entry name" value="GTPase_Der"/>
    <property type="match status" value="1"/>
</dbReference>
<accession>A0A2P4UFS1</accession>
<dbReference type="Gene3D" id="3.30.300.20">
    <property type="match status" value="1"/>
</dbReference>
<comment type="function">
    <text evidence="8 9 11">GTPase that plays an essential role in the late steps of ribosome biogenesis.</text>
</comment>
<evidence type="ECO:0000313" key="13">
    <source>
        <dbReference type="EMBL" id="POM23885.1"/>
    </source>
</evidence>
<keyword evidence="14" id="KW-1185">Reference proteome</keyword>
<proteinExistence type="inferred from homology"/>
<feature type="binding site" evidence="9">
    <location>
        <begin position="43"/>
        <end position="50"/>
    </location>
    <ligand>
        <name>GTP</name>
        <dbReference type="ChEBI" id="CHEBI:37565"/>
        <label>1</label>
    </ligand>
</feature>
<evidence type="ECO:0000313" key="14">
    <source>
        <dbReference type="Proteomes" id="UP000242367"/>
    </source>
</evidence>
<feature type="domain" description="EngA-type G" evidence="12">
    <location>
        <begin position="37"/>
        <end position="200"/>
    </location>
</feature>
<evidence type="ECO:0000256" key="9">
    <source>
        <dbReference type="HAMAP-Rule" id="MF_00195"/>
    </source>
</evidence>
<dbReference type="InterPro" id="IPR005225">
    <property type="entry name" value="Small_GTP-bd"/>
</dbReference>
<dbReference type="GO" id="GO:0042254">
    <property type="term" value="P:ribosome biogenesis"/>
    <property type="evidence" value="ECO:0007669"/>
    <property type="project" value="UniProtKB-KW"/>
</dbReference>
<feature type="binding site" evidence="9">
    <location>
        <begin position="152"/>
        <end position="155"/>
    </location>
    <ligand>
        <name>GTP</name>
        <dbReference type="ChEBI" id="CHEBI:37565"/>
        <label>1</label>
    </ligand>
</feature>
<dbReference type="EMBL" id="MTBP01000002">
    <property type="protein sequence ID" value="POM23885.1"/>
    <property type="molecule type" value="Genomic_DNA"/>
</dbReference>
<dbReference type="AlphaFoldDB" id="A0A2P4UFS1"/>
<evidence type="ECO:0000256" key="10">
    <source>
        <dbReference type="PROSITE-ProRule" id="PRU01049"/>
    </source>
</evidence>
<dbReference type="PIRSF" id="PIRSF006485">
    <property type="entry name" value="GTP-binding_EngA"/>
    <property type="match status" value="1"/>
</dbReference>
<evidence type="ECO:0000256" key="1">
    <source>
        <dbReference type="ARBA" id="ARBA00008279"/>
    </source>
</evidence>
<dbReference type="GO" id="GO:0043022">
    <property type="term" value="F:ribosome binding"/>
    <property type="evidence" value="ECO:0007669"/>
    <property type="project" value="TreeGrafter"/>
</dbReference>
<dbReference type="PANTHER" id="PTHR43834">
    <property type="entry name" value="GTPASE DER"/>
    <property type="match status" value="1"/>
</dbReference>
<comment type="similarity">
    <text evidence="1 9 10 11">Belongs to the TRAFAC class TrmE-Era-EngA-EngB-Septin-like GTPase superfamily. EngA (Der) GTPase family.</text>
</comment>
<dbReference type="InterPro" id="IPR015946">
    <property type="entry name" value="KH_dom-like_a/b"/>
</dbReference>
<dbReference type="NCBIfam" id="NF002828">
    <property type="entry name" value="PRK03003.1"/>
    <property type="match status" value="1"/>
</dbReference>
<evidence type="ECO:0000256" key="8">
    <source>
        <dbReference type="ARBA" id="ARBA00053470"/>
    </source>
</evidence>
<dbReference type="NCBIfam" id="TIGR00231">
    <property type="entry name" value="small_GTP"/>
    <property type="match status" value="2"/>
</dbReference>
<dbReference type="InterPro" id="IPR032859">
    <property type="entry name" value="KH_dom-like"/>
</dbReference>
<dbReference type="Pfam" id="PF14714">
    <property type="entry name" value="KH_dom-like"/>
    <property type="match status" value="1"/>
</dbReference>
<feature type="binding site" evidence="9">
    <location>
        <begin position="218"/>
        <end position="225"/>
    </location>
    <ligand>
        <name>GTP</name>
        <dbReference type="ChEBI" id="CHEBI:37565"/>
        <label>2</label>
    </ligand>
</feature>
<feature type="binding site" evidence="9">
    <location>
        <begin position="265"/>
        <end position="269"/>
    </location>
    <ligand>
        <name>GTP</name>
        <dbReference type="ChEBI" id="CHEBI:37565"/>
        <label>2</label>
    </ligand>
</feature>
<protein>
    <recommendedName>
        <fullName evidence="2 9">GTPase Der</fullName>
    </recommendedName>
    <alternativeName>
        <fullName evidence="7 9">GTP-binding protein EngA</fullName>
    </alternativeName>
</protein>